<name>A0A516GEY8_9MICO</name>
<evidence type="ECO:0000256" key="11">
    <source>
        <dbReference type="ARBA" id="ARBA00031350"/>
    </source>
</evidence>
<proteinExistence type="inferred from homology"/>
<dbReference type="CDD" id="cd02440">
    <property type="entry name" value="AdoMet_MTases"/>
    <property type="match status" value="1"/>
</dbReference>
<dbReference type="GO" id="GO:0032259">
    <property type="term" value="P:methylation"/>
    <property type="evidence" value="ECO:0007669"/>
    <property type="project" value="UniProtKB-KW"/>
</dbReference>
<keyword evidence="8" id="KW-0949">S-adenosyl-L-methionine</keyword>
<dbReference type="InterPro" id="IPR000682">
    <property type="entry name" value="PCMT"/>
</dbReference>
<accession>A0A516GEY8</accession>
<evidence type="ECO:0000313" key="13">
    <source>
        <dbReference type="Proteomes" id="UP000315395"/>
    </source>
</evidence>
<dbReference type="PANTHER" id="PTHR11579">
    <property type="entry name" value="PROTEIN-L-ISOASPARTATE O-METHYLTRANSFERASE"/>
    <property type="match status" value="1"/>
</dbReference>
<dbReference type="Gene3D" id="3.40.50.150">
    <property type="entry name" value="Vaccinia Virus protein VP39"/>
    <property type="match status" value="1"/>
</dbReference>
<reference evidence="12 13" key="1">
    <citation type="submission" date="2019-07" db="EMBL/GenBank/DDBJ databases">
        <title>complete genome sequencing of Ornithinimicrobium sp. H23M54.</title>
        <authorList>
            <person name="Bae J.-W."/>
            <person name="Lee S.-Y."/>
        </authorList>
    </citation>
    <scope>NUCLEOTIDE SEQUENCE [LARGE SCALE GENOMIC DNA]</scope>
    <source>
        <strain evidence="12 13">H23M54</strain>
    </source>
</reference>
<dbReference type="EC" id="2.1.1.77" evidence="3"/>
<protein>
    <recommendedName>
        <fullName evidence="4">Protein-L-isoaspartate O-methyltransferase</fullName>
        <ecNumber evidence="3">2.1.1.77</ecNumber>
    </recommendedName>
    <alternativeName>
        <fullName evidence="11">L-isoaspartyl protein carboxyl methyltransferase</fullName>
    </alternativeName>
    <alternativeName>
        <fullName evidence="9">Protein L-isoaspartyl methyltransferase</fullName>
    </alternativeName>
    <alternativeName>
        <fullName evidence="10">Protein-beta-aspartate methyltransferase</fullName>
    </alternativeName>
</protein>
<keyword evidence="13" id="KW-1185">Reference proteome</keyword>
<keyword evidence="6 12" id="KW-0489">Methyltransferase</keyword>
<keyword evidence="7 12" id="KW-0808">Transferase</keyword>
<dbReference type="Proteomes" id="UP000315395">
    <property type="component" value="Chromosome"/>
</dbReference>
<evidence type="ECO:0000256" key="9">
    <source>
        <dbReference type="ARBA" id="ARBA00030757"/>
    </source>
</evidence>
<dbReference type="EMBL" id="CP041616">
    <property type="protein sequence ID" value="QDO90093.1"/>
    <property type="molecule type" value="Genomic_DNA"/>
</dbReference>
<keyword evidence="5" id="KW-0963">Cytoplasm</keyword>
<evidence type="ECO:0000256" key="10">
    <source>
        <dbReference type="ARBA" id="ARBA00031323"/>
    </source>
</evidence>
<evidence type="ECO:0000256" key="7">
    <source>
        <dbReference type="ARBA" id="ARBA00022679"/>
    </source>
</evidence>
<dbReference type="GO" id="GO:0005737">
    <property type="term" value="C:cytoplasm"/>
    <property type="evidence" value="ECO:0007669"/>
    <property type="project" value="UniProtKB-SubCell"/>
</dbReference>
<evidence type="ECO:0000256" key="8">
    <source>
        <dbReference type="ARBA" id="ARBA00022691"/>
    </source>
</evidence>
<comment type="subcellular location">
    <subcellularLocation>
        <location evidence="1">Cytoplasm</location>
    </subcellularLocation>
</comment>
<evidence type="ECO:0000256" key="6">
    <source>
        <dbReference type="ARBA" id="ARBA00022603"/>
    </source>
</evidence>
<evidence type="ECO:0000256" key="3">
    <source>
        <dbReference type="ARBA" id="ARBA00011890"/>
    </source>
</evidence>
<dbReference type="AlphaFoldDB" id="A0A516GEY8"/>
<sequence>MGDPSDRVADVVASAMTETPRSGFLPRGVHHHADEDRALQIGHGSTCSQPSTLAAMLRLLRVGPGHRVLDVGSGSGWSTAILARLVGPDGTVLGVELEKSLVRRSATALASMPNAQVRRAVPGVLGAPEQGPFDRVLVSAATDRVPQALVEQLTEDGAMVLPLAGRLVRVTRQGRETAPGYYQFVPLR</sequence>
<gene>
    <name evidence="12" type="ORF">FNH13_18630</name>
</gene>
<evidence type="ECO:0000256" key="4">
    <source>
        <dbReference type="ARBA" id="ARBA00013346"/>
    </source>
</evidence>
<evidence type="ECO:0000256" key="5">
    <source>
        <dbReference type="ARBA" id="ARBA00022490"/>
    </source>
</evidence>
<evidence type="ECO:0000256" key="2">
    <source>
        <dbReference type="ARBA" id="ARBA00005369"/>
    </source>
</evidence>
<dbReference type="SUPFAM" id="SSF53335">
    <property type="entry name" value="S-adenosyl-L-methionine-dependent methyltransferases"/>
    <property type="match status" value="1"/>
</dbReference>
<dbReference type="KEGG" id="orz:FNH13_18630"/>
<dbReference type="PANTHER" id="PTHR11579:SF0">
    <property type="entry name" value="PROTEIN-L-ISOASPARTATE(D-ASPARTATE) O-METHYLTRANSFERASE"/>
    <property type="match status" value="1"/>
</dbReference>
<comment type="similarity">
    <text evidence="2">Belongs to the methyltransferase superfamily. L-isoaspartyl/D-aspartyl protein methyltransferase family.</text>
</comment>
<evidence type="ECO:0000256" key="1">
    <source>
        <dbReference type="ARBA" id="ARBA00004496"/>
    </source>
</evidence>
<dbReference type="OrthoDB" id="4035289at2"/>
<dbReference type="InterPro" id="IPR029063">
    <property type="entry name" value="SAM-dependent_MTases_sf"/>
</dbReference>
<dbReference type="Pfam" id="PF01135">
    <property type="entry name" value="PCMT"/>
    <property type="match status" value="1"/>
</dbReference>
<evidence type="ECO:0000313" key="12">
    <source>
        <dbReference type="EMBL" id="QDO90093.1"/>
    </source>
</evidence>
<organism evidence="12 13">
    <name type="scientific">Ornithinimicrobium ciconiae</name>
    <dbReference type="NCBI Taxonomy" id="2594265"/>
    <lineage>
        <taxon>Bacteria</taxon>
        <taxon>Bacillati</taxon>
        <taxon>Actinomycetota</taxon>
        <taxon>Actinomycetes</taxon>
        <taxon>Micrococcales</taxon>
        <taxon>Ornithinimicrobiaceae</taxon>
        <taxon>Ornithinimicrobium</taxon>
    </lineage>
</organism>
<dbReference type="GO" id="GO:0004719">
    <property type="term" value="F:protein-L-isoaspartate (D-aspartate) O-methyltransferase activity"/>
    <property type="evidence" value="ECO:0007669"/>
    <property type="project" value="UniProtKB-EC"/>
</dbReference>
<dbReference type="RefSeq" id="WP_143784819.1">
    <property type="nucleotide sequence ID" value="NZ_CP041616.1"/>
</dbReference>